<protein>
    <submittedName>
        <fullName evidence="4">Twitching motility protein</fullName>
    </submittedName>
</protein>
<dbReference type="InterPro" id="IPR001482">
    <property type="entry name" value="T2SS/T4SS_dom"/>
</dbReference>
<dbReference type="GO" id="GO:0005524">
    <property type="term" value="F:ATP binding"/>
    <property type="evidence" value="ECO:0007669"/>
    <property type="project" value="InterPro"/>
</dbReference>
<dbReference type="NCBIfam" id="TIGR01420">
    <property type="entry name" value="pilT_fam"/>
    <property type="match status" value="1"/>
</dbReference>
<feature type="region of interest" description="Disordered" evidence="2">
    <location>
        <begin position="138"/>
        <end position="209"/>
    </location>
</feature>
<organism evidence="4 5">
    <name type="scientific">candidate division WS6 bacterium GW2011_GWF2_39_15</name>
    <dbReference type="NCBI Taxonomy" id="1619100"/>
    <lineage>
        <taxon>Bacteria</taxon>
        <taxon>Candidatus Dojkabacteria</taxon>
    </lineage>
</organism>
<dbReference type="STRING" id="1619100.UT34_C0001G0265"/>
<dbReference type="PANTHER" id="PTHR30486:SF16">
    <property type="entry name" value="TWITCHING MOTILITY PROTEIN PILT"/>
    <property type="match status" value="1"/>
</dbReference>
<comment type="caution">
    <text evidence="4">The sequence shown here is derived from an EMBL/GenBank/DDBJ whole genome shotgun (WGS) entry which is preliminary data.</text>
</comment>
<dbReference type="Gene3D" id="3.30.450.90">
    <property type="match status" value="1"/>
</dbReference>
<dbReference type="GO" id="GO:0016887">
    <property type="term" value="F:ATP hydrolysis activity"/>
    <property type="evidence" value="ECO:0007669"/>
    <property type="project" value="InterPro"/>
</dbReference>
<feature type="region of interest" description="Disordered" evidence="2">
    <location>
        <begin position="84"/>
        <end position="125"/>
    </location>
</feature>
<evidence type="ECO:0000313" key="4">
    <source>
        <dbReference type="EMBL" id="KKR06225.1"/>
    </source>
</evidence>
<feature type="domain" description="Bacterial type II secretion system protein E" evidence="3">
    <location>
        <begin position="532"/>
        <end position="546"/>
    </location>
</feature>
<feature type="compositionally biased region" description="Low complexity" evidence="2">
    <location>
        <begin position="17"/>
        <end position="33"/>
    </location>
</feature>
<dbReference type="EMBL" id="LBWK01000001">
    <property type="protein sequence ID" value="KKR06225.1"/>
    <property type="molecule type" value="Genomic_DNA"/>
</dbReference>
<dbReference type="PROSITE" id="PS00662">
    <property type="entry name" value="T2SP_E"/>
    <property type="match status" value="1"/>
</dbReference>
<dbReference type="AlphaFoldDB" id="A0A0G0Q728"/>
<dbReference type="InterPro" id="IPR006321">
    <property type="entry name" value="PilT/PilU"/>
</dbReference>
<reference evidence="4 5" key="1">
    <citation type="journal article" date="2015" name="Nature">
        <title>rRNA introns, odd ribosomes, and small enigmatic genomes across a large radiation of phyla.</title>
        <authorList>
            <person name="Brown C.T."/>
            <person name="Hug L.A."/>
            <person name="Thomas B.C."/>
            <person name="Sharon I."/>
            <person name="Castelle C.J."/>
            <person name="Singh A."/>
            <person name="Wilkins M.J."/>
            <person name="Williams K.H."/>
            <person name="Banfield J.F."/>
        </authorList>
    </citation>
    <scope>NUCLEOTIDE SEQUENCE [LARGE SCALE GENOMIC DNA]</scope>
</reference>
<name>A0A0G0Q728_9BACT</name>
<feature type="compositionally biased region" description="Basic and acidic residues" evidence="2">
    <location>
        <begin position="102"/>
        <end position="123"/>
    </location>
</feature>
<feature type="region of interest" description="Disordered" evidence="2">
    <location>
        <begin position="1"/>
        <end position="69"/>
    </location>
</feature>
<sequence>MTAQNDDGLNLGYPSGPATTPVPATPTTATLSPNPAPTMLQSDSTPSVDDLDPNRGQQISGPSFDAPGAAVAPVTIPVAPAPVQSTPAIMPDPVPATTAPVEETKEVFTGLKPEEKSEEKKDNPLQALAKKLAALKSELIEESPGESSDVKGEVNESDSAEVSPEPTMVEPVTDPSTSLPTEPAVPTPLPGNDLLSQNLSTPLPETIADSNQSYESTNTEIPAVPDPATLTPALDLPALDTGSVQSDISMPVPDTNTIPDPALDVPLSTTDALPQTESQVDEIPVTDTPAETLQPQTVDMVVGGSDVPVQEVIDESSTDSISTEEVAQNTTANAKYPMNINKILDVAIERNASDVHISVGYPVMLRIDGTLIELHNQIVSTQNAEELIFPILSDQKKELLEVNREVDLAHTHRHGGEARFRINAFYTRENLAAAFRLIPTRIRTVEELQLPALYNQFASLKQGLVLVTGPTGHGKSTTLAAILQKVNSSRAAHILTIEDPIEYIFPKSKAIVDQREMHDDTHSWAVALKSALRQDPDVILVGEMRDYETIAATITLAETGHLVFATLHTNSASQTIDRIIDVFPENQQAQVRAQLSNILEAVVAQRLIPIDGGGRRAVSEIMIANPAIKNLIREGKTHQIDNVIRTSADIGMVSLEHSLVRLVREGLITMDKAQEYAVHPEEVVRLLKS</sequence>
<dbReference type="PATRIC" id="fig|1619100.3.peg.267"/>
<feature type="compositionally biased region" description="Polar residues" evidence="2">
    <location>
        <begin position="194"/>
        <end position="209"/>
    </location>
</feature>
<dbReference type="Pfam" id="PF00437">
    <property type="entry name" value="T2SSE"/>
    <property type="match status" value="1"/>
</dbReference>
<evidence type="ECO:0000256" key="1">
    <source>
        <dbReference type="ARBA" id="ARBA00006611"/>
    </source>
</evidence>
<evidence type="ECO:0000259" key="3">
    <source>
        <dbReference type="PROSITE" id="PS00662"/>
    </source>
</evidence>
<dbReference type="CDD" id="cd01131">
    <property type="entry name" value="PilT"/>
    <property type="match status" value="1"/>
</dbReference>
<accession>A0A0G0Q728</accession>
<proteinExistence type="inferred from homology"/>
<dbReference type="SUPFAM" id="SSF52540">
    <property type="entry name" value="P-loop containing nucleoside triphosphate hydrolases"/>
    <property type="match status" value="1"/>
</dbReference>
<dbReference type="PANTHER" id="PTHR30486">
    <property type="entry name" value="TWITCHING MOTILITY PROTEIN PILT"/>
    <property type="match status" value="1"/>
</dbReference>
<evidence type="ECO:0000313" key="5">
    <source>
        <dbReference type="Proteomes" id="UP000034799"/>
    </source>
</evidence>
<gene>
    <name evidence="4" type="ORF">UT34_C0001G0265</name>
</gene>
<evidence type="ECO:0000256" key="2">
    <source>
        <dbReference type="SAM" id="MobiDB-lite"/>
    </source>
</evidence>
<dbReference type="Proteomes" id="UP000034799">
    <property type="component" value="Unassembled WGS sequence"/>
</dbReference>
<dbReference type="Gene3D" id="3.40.50.300">
    <property type="entry name" value="P-loop containing nucleotide triphosphate hydrolases"/>
    <property type="match status" value="1"/>
</dbReference>
<dbReference type="InterPro" id="IPR027417">
    <property type="entry name" value="P-loop_NTPase"/>
</dbReference>
<comment type="similarity">
    <text evidence="1">Belongs to the GSP E family.</text>
</comment>
<dbReference type="InterPro" id="IPR050921">
    <property type="entry name" value="T4SS_GSP_E_ATPase"/>
</dbReference>